<comment type="caution">
    <text evidence="2">The sequence shown here is derived from an EMBL/GenBank/DDBJ whole genome shotgun (WGS) entry which is preliminary data.</text>
</comment>
<dbReference type="PANTHER" id="PTHR35894">
    <property type="entry name" value="GENERAL SECRETION PATHWAY PROTEIN A-RELATED"/>
    <property type="match status" value="1"/>
</dbReference>
<accession>A0A317DS33</accession>
<proteinExistence type="predicted"/>
<organism evidence="2 3">
    <name type="scientific">Zavarzinia aquatilis</name>
    <dbReference type="NCBI Taxonomy" id="2211142"/>
    <lineage>
        <taxon>Bacteria</taxon>
        <taxon>Pseudomonadati</taxon>
        <taxon>Pseudomonadota</taxon>
        <taxon>Alphaproteobacteria</taxon>
        <taxon>Rhodospirillales</taxon>
        <taxon>Zavarziniaceae</taxon>
        <taxon>Zavarzinia</taxon>
    </lineage>
</organism>
<dbReference type="AlphaFoldDB" id="A0A317DS33"/>
<name>A0A317DS33_9PROT</name>
<dbReference type="PANTHER" id="PTHR35894:SF5">
    <property type="entry name" value="MU-LIKE PROPHAGE FLUMU DNA TRANSPOSITION PROTEIN B"/>
    <property type="match status" value="1"/>
</dbReference>
<dbReference type="InterPro" id="IPR052026">
    <property type="entry name" value="ExeA_AAA_ATPase_DNA-bind"/>
</dbReference>
<dbReference type="EMBL" id="QGLE01000034">
    <property type="protein sequence ID" value="PWR17481.1"/>
    <property type="molecule type" value="Genomic_DNA"/>
</dbReference>
<protein>
    <submittedName>
        <fullName evidence="2">DNA transposition protein</fullName>
    </submittedName>
</protein>
<sequence>MLRNVLGLLEAIERLRKRNDHLSGLGCMYGPSGFGKTVACATAAATQAAVHVEARSSWGKRDFLETLSIALGLMPAKTIAKMAQAIGDHLRDYQPTLLIDEADILVDKGMIELVRELHMVSEAPIVLIGEEALPTKLKRYERVHNRVLVWVPAQPASLADARQLAEMYVDGIEVADDLLGHIVEQRRGRTRRIVSNLEQVQQVAIREGIERADLSWWGGRSLDTGEAPTRKL</sequence>
<dbReference type="SUPFAM" id="SSF52540">
    <property type="entry name" value="P-loop containing nucleoside triphosphate hydrolases"/>
    <property type="match status" value="1"/>
</dbReference>
<evidence type="ECO:0000313" key="2">
    <source>
        <dbReference type="EMBL" id="PWR17481.1"/>
    </source>
</evidence>
<reference evidence="2 3" key="1">
    <citation type="submission" date="2018-05" db="EMBL/GenBank/DDBJ databases">
        <title>Zavarzinia sp. HR-AS.</title>
        <authorList>
            <person name="Lee Y."/>
            <person name="Jeon C.O."/>
        </authorList>
    </citation>
    <scope>NUCLEOTIDE SEQUENCE [LARGE SCALE GENOMIC DNA]</scope>
    <source>
        <strain evidence="2 3">HR-AS</strain>
    </source>
</reference>
<dbReference type="Pfam" id="PF13401">
    <property type="entry name" value="AAA_22"/>
    <property type="match status" value="1"/>
</dbReference>
<gene>
    <name evidence="2" type="ORF">DKG74_21335</name>
</gene>
<feature type="domain" description="ORC1/DEAH AAA+ ATPase" evidence="1">
    <location>
        <begin position="23"/>
        <end position="135"/>
    </location>
</feature>
<evidence type="ECO:0000313" key="3">
    <source>
        <dbReference type="Proteomes" id="UP000245461"/>
    </source>
</evidence>
<dbReference type="InterPro" id="IPR049945">
    <property type="entry name" value="AAA_22"/>
</dbReference>
<keyword evidence="3" id="KW-1185">Reference proteome</keyword>
<dbReference type="Gene3D" id="3.40.50.300">
    <property type="entry name" value="P-loop containing nucleotide triphosphate hydrolases"/>
    <property type="match status" value="1"/>
</dbReference>
<dbReference type="GO" id="GO:0016887">
    <property type="term" value="F:ATP hydrolysis activity"/>
    <property type="evidence" value="ECO:0007669"/>
    <property type="project" value="InterPro"/>
</dbReference>
<evidence type="ECO:0000259" key="1">
    <source>
        <dbReference type="Pfam" id="PF13401"/>
    </source>
</evidence>
<dbReference type="InterPro" id="IPR027417">
    <property type="entry name" value="P-loop_NTPase"/>
</dbReference>
<dbReference type="Proteomes" id="UP000245461">
    <property type="component" value="Unassembled WGS sequence"/>
</dbReference>